<sequence length="246" mass="27435">MNATIELLKNHRTHRHFIKGKHIPIEELTAIVDSARQAPSWMNGQHYSIVIVNDEKIKTEIAEVSGVNKNHIDNSGAFLIFYADFNNIKLACELEEVDFNIENSYEALITATTDAALAMQNAVVAAESLGYGTVCCGGIRFVSKKISKILNVPENSFMVCGLSIGVVDTKLSVEKIKPRLPKNANVGYNAFPTSNKELIGEYVNTMIKFAEARETKTWTKKFADFYGAKPLETVTQEVLKEQKFIK</sequence>
<keyword evidence="8" id="KW-1185">Reference proteome</keyword>
<evidence type="ECO:0000259" key="6">
    <source>
        <dbReference type="Pfam" id="PF00881"/>
    </source>
</evidence>
<evidence type="ECO:0000256" key="3">
    <source>
        <dbReference type="ARBA" id="ARBA00022643"/>
    </source>
</evidence>
<dbReference type="InterPro" id="IPR000415">
    <property type="entry name" value="Nitroreductase-like"/>
</dbReference>
<dbReference type="eggNOG" id="COG0778">
    <property type="taxonomic scope" value="Bacteria"/>
</dbReference>
<protein>
    <submittedName>
        <fullName evidence="7">Nitroreductase family protein</fullName>
    </submittedName>
</protein>
<evidence type="ECO:0000256" key="1">
    <source>
        <dbReference type="ARBA" id="ARBA00008366"/>
    </source>
</evidence>
<dbReference type="PANTHER" id="PTHR43425:SF2">
    <property type="entry name" value="OXYGEN-INSENSITIVE NADPH NITROREDUCTASE"/>
    <property type="match status" value="1"/>
</dbReference>
<evidence type="ECO:0000313" key="7">
    <source>
        <dbReference type="EMBL" id="ERK60379.1"/>
    </source>
</evidence>
<evidence type="ECO:0000256" key="2">
    <source>
        <dbReference type="ARBA" id="ARBA00022630"/>
    </source>
</evidence>
<dbReference type="Gene3D" id="3.40.109.10">
    <property type="entry name" value="NADH Oxidase"/>
    <property type="match status" value="1"/>
</dbReference>
<dbReference type="AlphaFoldDB" id="U2QVY7"/>
<name>U2QVY7_9BACL</name>
<accession>U2QVY7</accession>
<keyword evidence="3 5" id="KW-0288">FMN</keyword>
<dbReference type="PANTHER" id="PTHR43425">
    <property type="entry name" value="OXYGEN-INSENSITIVE NADPH NITROREDUCTASE"/>
    <property type="match status" value="1"/>
</dbReference>
<evidence type="ECO:0000313" key="8">
    <source>
        <dbReference type="Proteomes" id="UP000016637"/>
    </source>
</evidence>
<dbReference type="GO" id="GO:0016491">
    <property type="term" value="F:oxidoreductase activity"/>
    <property type="evidence" value="ECO:0007669"/>
    <property type="project" value="UniProtKB-UniRule"/>
</dbReference>
<comment type="caution">
    <text evidence="7">The sequence shown here is derived from an EMBL/GenBank/DDBJ whole genome shotgun (WGS) entry which is preliminary data.</text>
</comment>
<feature type="domain" description="Nitroreductase" evidence="6">
    <location>
        <begin position="9"/>
        <end position="165"/>
    </location>
</feature>
<proteinExistence type="inferred from homology"/>
<keyword evidence="2 5" id="KW-0285">Flavoprotein</keyword>
<keyword evidence="4 5" id="KW-0560">Oxidoreductase</keyword>
<dbReference type="Proteomes" id="UP000016637">
    <property type="component" value="Unassembled WGS sequence"/>
</dbReference>
<gene>
    <name evidence="7" type="ORF">HMPREF1983_00191</name>
</gene>
<comment type="similarity">
    <text evidence="1 5">Belongs to the flavin oxidoreductase frp family.</text>
</comment>
<dbReference type="PATRIC" id="fig|1321820.3.peg.190"/>
<evidence type="ECO:0000256" key="5">
    <source>
        <dbReference type="PIRNR" id="PIRNR005426"/>
    </source>
</evidence>
<evidence type="ECO:0000256" key="4">
    <source>
        <dbReference type="ARBA" id="ARBA00023002"/>
    </source>
</evidence>
<dbReference type="HOGENOM" id="CLU_070764_0_3_9"/>
<dbReference type="EMBL" id="AWVP01000011">
    <property type="protein sequence ID" value="ERK60379.1"/>
    <property type="molecule type" value="Genomic_DNA"/>
</dbReference>
<dbReference type="SUPFAM" id="SSF55469">
    <property type="entry name" value="FMN-dependent nitroreductase-like"/>
    <property type="match status" value="1"/>
</dbReference>
<dbReference type="PIRSF" id="PIRSF005426">
    <property type="entry name" value="Frp"/>
    <property type="match status" value="1"/>
</dbReference>
<dbReference type="InterPro" id="IPR016446">
    <property type="entry name" value="Flavin_OxRdtase_Frp"/>
</dbReference>
<keyword evidence="5" id="KW-0521">NADP</keyword>
<reference evidence="7 8" key="1">
    <citation type="submission" date="2013-08" db="EMBL/GenBank/DDBJ databases">
        <authorList>
            <person name="Weinstock G."/>
            <person name="Sodergren E."/>
            <person name="Wylie T."/>
            <person name="Fulton L."/>
            <person name="Fulton R."/>
            <person name="Fronick C."/>
            <person name="O'Laughlin M."/>
            <person name="Godfrey J."/>
            <person name="Miner T."/>
            <person name="Herter B."/>
            <person name="Appelbaum E."/>
            <person name="Cordes M."/>
            <person name="Lek S."/>
            <person name="Wollam A."/>
            <person name="Pepin K.H."/>
            <person name="Palsikar V.B."/>
            <person name="Mitreva M."/>
            <person name="Wilson R.K."/>
        </authorList>
    </citation>
    <scope>NUCLEOTIDE SEQUENCE [LARGE SCALE GENOMIC DNA]</scope>
    <source>
        <strain evidence="7 8">ATCC 700627</strain>
    </source>
</reference>
<dbReference type="Pfam" id="PF00881">
    <property type="entry name" value="Nitroreductase"/>
    <property type="match status" value="1"/>
</dbReference>
<dbReference type="RefSeq" id="WP_021752416.1">
    <property type="nucleotide sequence ID" value="NZ_KI271801.1"/>
</dbReference>
<dbReference type="InterPro" id="IPR029479">
    <property type="entry name" value="Nitroreductase"/>
</dbReference>
<organism evidence="7 8">
    <name type="scientific">Gemella bergeri ATCC 700627</name>
    <dbReference type="NCBI Taxonomy" id="1321820"/>
    <lineage>
        <taxon>Bacteria</taxon>
        <taxon>Bacillati</taxon>
        <taxon>Bacillota</taxon>
        <taxon>Bacilli</taxon>
        <taxon>Bacillales</taxon>
        <taxon>Gemellaceae</taxon>
        <taxon>Gemella</taxon>
    </lineage>
</organism>